<feature type="domain" description="Reticulon" evidence="8">
    <location>
        <begin position="418"/>
        <end position="581"/>
    </location>
</feature>
<feature type="region of interest" description="Disordered" evidence="7">
    <location>
        <begin position="263"/>
        <end position="292"/>
    </location>
</feature>
<organism evidence="9 10">
    <name type="scientific">Senna tora</name>
    <dbReference type="NCBI Taxonomy" id="362788"/>
    <lineage>
        <taxon>Eukaryota</taxon>
        <taxon>Viridiplantae</taxon>
        <taxon>Streptophyta</taxon>
        <taxon>Embryophyta</taxon>
        <taxon>Tracheophyta</taxon>
        <taxon>Spermatophyta</taxon>
        <taxon>Magnoliopsida</taxon>
        <taxon>eudicotyledons</taxon>
        <taxon>Gunneridae</taxon>
        <taxon>Pentapetalae</taxon>
        <taxon>rosids</taxon>
        <taxon>fabids</taxon>
        <taxon>Fabales</taxon>
        <taxon>Fabaceae</taxon>
        <taxon>Caesalpinioideae</taxon>
        <taxon>Cassia clade</taxon>
        <taxon>Senna</taxon>
    </lineage>
</organism>
<feature type="compositionally biased region" description="Acidic residues" evidence="7">
    <location>
        <begin position="263"/>
        <end position="283"/>
    </location>
</feature>
<evidence type="ECO:0000256" key="2">
    <source>
        <dbReference type="ARBA" id="ARBA00022692"/>
    </source>
</evidence>
<evidence type="ECO:0000256" key="6">
    <source>
        <dbReference type="RuleBase" id="RU363132"/>
    </source>
</evidence>
<evidence type="ECO:0000256" key="7">
    <source>
        <dbReference type="SAM" id="MobiDB-lite"/>
    </source>
</evidence>
<keyword evidence="10" id="KW-1185">Reference proteome</keyword>
<feature type="transmembrane region" description="Helical" evidence="6">
    <location>
        <begin position="591"/>
        <end position="612"/>
    </location>
</feature>
<feature type="compositionally biased region" description="Polar residues" evidence="7">
    <location>
        <begin position="158"/>
        <end position="174"/>
    </location>
</feature>
<evidence type="ECO:0000256" key="4">
    <source>
        <dbReference type="ARBA" id="ARBA00022989"/>
    </source>
</evidence>
<keyword evidence="4 6" id="KW-1133">Transmembrane helix</keyword>
<dbReference type="Pfam" id="PF02453">
    <property type="entry name" value="Reticulon"/>
    <property type="match status" value="1"/>
</dbReference>
<dbReference type="Proteomes" id="UP000634136">
    <property type="component" value="Unassembled WGS sequence"/>
</dbReference>
<protein>
    <recommendedName>
        <fullName evidence="6">Reticulon-like protein</fullName>
    </recommendedName>
</protein>
<dbReference type="InterPro" id="IPR044647">
    <property type="entry name" value="RTNLB17/18/21"/>
</dbReference>
<feature type="compositionally biased region" description="Basic and acidic residues" evidence="7">
    <location>
        <begin position="129"/>
        <end position="157"/>
    </location>
</feature>
<dbReference type="GO" id="GO:0005789">
    <property type="term" value="C:endoplasmic reticulum membrane"/>
    <property type="evidence" value="ECO:0007669"/>
    <property type="project" value="UniProtKB-SubCell"/>
</dbReference>
<evidence type="ECO:0000256" key="3">
    <source>
        <dbReference type="ARBA" id="ARBA00022824"/>
    </source>
</evidence>
<dbReference type="AlphaFoldDB" id="A0A834X653"/>
<gene>
    <name evidence="9" type="ORF">G2W53_006635</name>
</gene>
<feature type="region of interest" description="Disordered" evidence="7">
    <location>
        <begin position="1"/>
        <end position="24"/>
    </location>
</feature>
<evidence type="ECO:0000313" key="9">
    <source>
        <dbReference type="EMBL" id="KAF7838153.1"/>
    </source>
</evidence>
<evidence type="ECO:0000256" key="1">
    <source>
        <dbReference type="ARBA" id="ARBA00004477"/>
    </source>
</evidence>
<comment type="caution">
    <text evidence="9">The sequence shown here is derived from an EMBL/GenBank/DDBJ whole genome shotgun (WGS) entry which is preliminary data.</text>
</comment>
<evidence type="ECO:0000313" key="10">
    <source>
        <dbReference type="Proteomes" id="UP000634136"/>
    </source>
</evidence>
<evidence type="ECO:0000256" key="5">
    <source>
        <dbReference type="ARBA" id="ARBA00023136"/>
    </source>
</evidence>
<feature type="region of interest" description="Disordered" evidence="7">
    <location>
        <begin position="340"/>
        <end position="384"/>
    </location>
</feature>
<feature type="compositionally biased region" description="Basic and acidic residues" evidence="7">
    <location>
        <begin position="79"/>
        <end position="94"/>
    </location>
</feature>
<keyword evidence="5 6" id="KW-0472">Membrane</keyword>
<evidence type="ECO:0000259" key="8">
    <source>
        <dbReference type="PROSITE" id="PS50845"/>
    </source>
</evidence>
<dbReference type="PANTHER" id="PTHR46626:SF1">
    <property type="entry name" value="RETICULON-LIKE PROTEIN B21"/>
    <property type="match status" value="1"/>
</dbReference>
<proteinExistence type="predicted"/>
<feature type="region of interest" description="Disordered" evidence="7">
    <location>
        <begin position="41"/>
        <end position="218"/>
    </location>
</feature>
<dbReference type="PROSITE" id="PS50845">
    <property type="entry name" value="RETICULON"/>
    <property type="match status" value="1"/>
</dbReference>
<comment type="subcellular location">
    <subcellularLocation>
        <location evidence="1 6">Endoplasmic reticulum membrane</location>
        <topology evidence="1 6">Multi-pass membrane protein</topology>
    </subcellularLocation>
</comment>
<accession>A0A834X653</accession>
<dbReference type="EMBL" id="JAAIUW010000003">
    <property type="protein sequence ID" value="KAF7838153.1"/>
    <property type="molecule type" value="Genomic_DNA"/>
</dbReference>
<keyword evidence="3 6" id="KW-0256">Endoplasmic reticulum</keyword>
<dbReference type="OrthoDB" id="567788at2759"/>
<sequence>MDVSVSSRRRGGVGARGGSTTSTVVVAGSVWESRMKSDEFKGGIKVFNGNGNGNGEDNSEEGGGRLKRSPVSVGKRKTWKSDTSDGRAKAEPCKEIGISSDGVKRSPPIQARKVKAEATTPTANHARKLRSDQASKDASESSCEGAERSLRKSKSDSIKTVNNQNVKNGDSNLVQLRKTKSASSDHPPPPVLDESRNGINGGGIESISDENGIKDDDSDEICRDFGVCQEKIISSTDNVSSEPKCSPELSVLIDGDTEVVLNEEAEEEREEDEEEAMDEDIQIEMEKESFDVKEISVPEPKIVKESENKKVVNELEKKVVVKEPEKKVVSVNEQEKKMVMKEPENKKAVNQSEPKKLLSSHRRFQQSNERPVSIPSLSVKHSPPVKRHSTIYQNFSKVNSNSKEYHSFPQTQSKLQSLVDLIMWRDISRSAFVFGIGTFIITSSSYAKDVNVSFISVMSYLGLVYLAVIFLYRSLICRGVIDVDDTNYVLGEEEATWVLRLILPYLNELLSKLRALFSGDPGTTMKLAVLLFVLARSGNSITIWKMAKFGFFGVFTVPKICSSYSAQLTAYANFWVRRFRDAWDSCSHKKAVALGIFGLVWNLSSVVARVWAEHKHDTPSLQDKQKQPRVT</sequence>
<reference evidence="9" key="1">
    <citation type="submission" date="2020-09" db="EMBL/GenBank/DDBJ databases">
        <title>Genome-Enabled Discovery of Anthraquinone Biosynthesis in Senna tora.</title>
        <authorList>
            <person name="Kang S.-H."/>
            <person name="Pandey R.P."/>
            <person name="Lee C.-M."/>
            <person name="Sim J.-S."/>
            <person name="Jeong J.-T."/>
            <person name="Choi B.-S."/>
            <person name="Jung M."/>
            <person name="Ginzburg D."/>
            <person name="Zhao K."/>
            <person name="Won S.Y."/>
            <person name="Oh T.-J."/>
            <person name="Yu Y."/>
            <person name="Kim N.-H."/>
            <person name="Lee O.R."/>
            <person name="Lee T.-H."/>
            <person name="Bashyal P."/>
            <person name="Kim T.-S."/>
            <person name="Lee W.-H."/>
            <person name="Kawkins C."/>
            <person name="Kim C.-K."/>
            <person name="Kim J.S."/>
            <person name="Ahn B.O."/>
            <person name="Rhee S.Y."/>
            <person name="Sohng J.K."/>
        </authorList>
    </citation>
    <scope>NUCLEOTIDE SEQUENCE</scope>
    <source>
        <tissue evidence="9">Leaf</tissue>
    </source>
</reference>
<dbReference type="PANTHER" id="PTHR46626">
    <property type="entry name" value="RETICULON-LIKE PROTEIN B17"/>
    <property type="match status" value="1"/>
</dbReference>
<dbReference type="InterPro" id="IPR003388">
    <property type="entry name" value="Reticulon"/>
</dbReference>
<name>A0A834X653_9FABA</name>
<keyword evidence="2 6" id="KW-0812">Transmembrane</keyword>
<feature type="transmembrane region" description="Helical" evidence="6">
    <location>
        <begin position="453"/>
        <end position="472"/>
    </location>
</feature>